<dbReference type="Proteomes" id="UP001596473">
    <property type="component" value="Unassembled WGS sequence"/>
</dbReference>
<keyword evidence="2" id="KW-1185">Reference proteome</keyword>
<reference evidence="2" key="1">
    <citation type="journal article" date="2019" name="Int. J. Syst. Evol. Microbiol.">
        <title>The Global Catalogue of Microorganisms (GCM) 10K type strain sequencing project: providing services to taxonomists for standard genome sequencing and annotation.</title>
        <authorList>
            <consortium name="The Broad Institute Genomics Platform"/>
            <consortium name="The Broad Institute Genome Sequencing Center for Infectious Disease"/>
            <person name="Wu L."/>
            <person name="Ma J."/>
        </authorList>
    </citation>
    <scope>NUCLEOTIDE SEQUENCE [LARGE SCALE GENOMIC DNA]</scope>
    <source>
        <strain evidence="2">CCUG 62945</strain>
    </source>
</reference>
<dbReference type="RefSeq" id="WP_380187081.1">
    <property type="nucleotide sequence ID" value="NZ_JBHTBQ010000011.1"/>
</dbReference>
<dbReference type="EMBL" id="JBHTBQ010000011">
    <property type="protein sequence ID" value="MFC7419540.1"/>
    <property type="molecule type" value="Genomic_DNA"/>
</dbReference>
<accession>A0ABW2QX45</accession>
<proteinExistence type="predicted"/>
<sequence>MEYLNEGLLAIFGTVFGLALQRYLDRAKPLIEVSKFGFSGSIVDIDNNLLKAVEDSPWEICISKYSSFEDLTLLDQNVRKTIIKLERALQDIESWLNMPIQNLTGKQSRTLFFTSSPFLSHPIIFNVLISSVVRGELSDLPKIDVNEELTFKITESECEDKKTYFIIFGSKTRTIDAKKYYPQDINEQLELLARLIAFSSTDSIHYAIKKAKEIIIKEVQKLNKIRELASTALTKNACPTFIITASNMGKSPAVLSPIFVARLNYGHEAKQFLMHATDEERKKPESDTVFSSGILDGNTQSNYINIAAEDTVTFKIVSEDVLGGQGDKIVTHYDLGSLEGVIYGWTTKEKKLKTSHLVIAKTISPDNKSRILAKAEGKWLRIKSIIDGTTKIV</sequence>
<protein>
    <submittedName>
        <fullName evidence="1">Uncharacterized protein</fullName>
    </submittedName>
</protein>
<comment type="caution">
    <text evidence="1">The sequence shown here is derived from an EMBL/GenBank/DDBJ whole genome shotgun (WGS) entry which is preliminary data.</text>
</comment>
<gene>
    <name evidence="1" type="ORF">ACFQNF_06570</name>
</gene>
<organism evidence="1 2">
    <name type="scientific">Iodobacter arcticus</name>
    <dbReference type="NCBI Taxonomy" id="590593"/>
    <lineage>
        <taxon>Bacteria</taxon>
        <taxon>Pseudomonadati</taxon>
        <taxon>Pseudomonadota</taxon>
        <taxon>Betaproteobacteria</taxon>
        <taxon>Neisseriales</taxon>
        <taxon>Chitinibacteraceae</taxon>
        <taxon>Iodobacter</taxon>
    </lineage>
</organism>
<evidence type="ECO:0000313" key="1">
    <source>
        <dbReference type="EMBL" id="MFC7419540.1"/>
    </source>
</evidence>
<name>A0ABW2QX45_9NEIS</name>
<evidence type="ECO:0000313" key="2">
    <source>
        <dbReference type="Proteomes" id="UP001596473"/>
    </source>
</evidence>